<organism evidence="14 15">
    <name type="scientific">Lucifera butyrica</name>
    <dbReference type="NCBI Taxonomy" id="1351585"/>
    <lineage>
        <taxon>Bacteria</taxon>
        <taxon>Bacillati</taxon>
        <taxon>Bacillota</taxon>
        <taxon>Negativicutes</taxon>
        <taxon>Veillonellales</taxon>
        <taxon>Veillonellaceae</taxon>
        <taxon>Lucifera</taxon>
    </lineage>
</organism>
<dbReference type="HAMAP" id="MF_00133">
    <property type="entry name" value="Trp_synth_beta"/>
    <property type="match status" value="1"/>
</dbReference>
<evidence type="ECO:0000256" key="7">
    <source>
        <dbReference type="ARBA" id="ARBA00022822"/>
    </source>
</evidence>
<evidence type="ECO:0000256" key="11">
    <source>
        <dbReference type="ARBA" id="ARBA00049047"/>
    </source>
</evidence>
<dbReference type="AlphaFoldDB" id="A0A498R2R7"/>
<evidence type="ECO:0000256" key="5">
    <source>
        <dbReference type="ARBA" id="ARBA00011270"/>
    </source>
</evidence>
<comment type="pathway">
    <text evidence="3 12">Amino-acid biosynthesis; L-tryptophan biosynthesis; L-tryptophan from chorismate: step 5/5.</text>
</comment>
<evidence type="ECO:0000256" key="6">
    <source>
        <dbReference type="ARBA" id="ARBA00022605"/>
    </source>
</evidence>
<dbReference type="EMBL" id="UPPP01000052">
    <property type="protein sequence ID" value="VBB05060.1"/>
    <property type="molecule type" value="Genomic_DNA"/>
</dbReference>
<dbReference type="PANTHER" id="PTHR48077">
    <property type="entry name" value="TRYPTOPHAN SYNTHASE-RELATED"/>
    <property type="match status" value="1"/>
</dbReference>
<gene>
    <name evidence="12" type="primary">trpB</name>
    <name evidence="14" type="ORF">LUCI_0266</name>
</gene>
<dbReference type="RefSeq" id="WP_165865838.1">
    <property type="nucleotide sequence ID" value="NZ_UPPP01000052.1"/>
</dbReference>
<evidence type="ECO:0000256" key="10">
    <source>
        <dbReference type="ARBA" id="ARBA00023239"/>
    </source>
</evidence>
<dbReference type="NCBIfam" id="NF009057">
    <property type="entry name" value="PRK12391.1"/>
    <property type="match status" value="1"/>
</dbReference>
<dbReference type="PIRSF" id="PIRSF001413">
    <property type="entry name" value="Trp_syn_beta"/>
    <property type="match status" value="1"/>
</dbReference>
<dbReference type="InterPro" id="IPR023026">
    <property type="entry name" value="Trp_synth_beta/beta-like"/>
</dbReference>
<dbReference type="InterPro" id="IPR001926">
    <property type="entry name" value="TrpB-like_PALP"/>
</dbReference>
<dbReference type="PANTHER" id="PTHR48077:SF6">
    <property type="entry name" value="TRYPTOPHAN SYNTHASE"/>
    <property type="match status" value="1"/>
</dbReference>
<evidence type="ECO:0000256" key="4">
    <source>
        <dbReference type="ARBA" id="ARBA00009982"/>
    </source>
</evidence>
<dbReference type="InterPro" id="IPR036052">
    <property type="entry name" value="TrpB-like_PALP_sf"/>
</dbReference>
<evidence type="ECO:0000256" key="1">
    <source>
        <dbReference type="ARBA" id="ARBA00001933"/>
    </source>
</evidence>
<evidence type="ECO:0000259" key="13">
    <source>
        <dbReference type="Pfam" id="PF00291"/>
    </source>
</evidence>
<accession>A0A498R2R7</accession>
<dbReference type="CDD" id="cd06446">
    <property type="entry name" value="Trp-synth_B"/>
    <property type="match status" value="1"/>
</dbReference>
<evidence type="ECO:0000256" key="2">
    <source>
        <dbReference type="ARBA" id="ARBA00002786"/>
    </source>
</evidence>
<dbReference type="SUPFAM" id="SSF53686">
    <property type="entry name" value="Tryptophan synthase beta subunit-like PLP-dependent enzymes"/>
    <property type="match status" value="1"/>
</dbReference>
<dbReference type="NCBIfam" id="TIGR01415">
    <property type="entry name" value="trpB_rel"/>
    <property type="match status" value="1"/>
</dbReference>
<proteinExistence type="inferred from homology"/>
<keyword evidence="15" id="KW-1185">Reference proteome</keyword>
<comment type="catalytic activity">
    <reaction evidence="11 12">
        <text>(1S,2R)-1-C-(indol-3-yl)glycerol 3-phosphate + L-serine = D-glyceraldehyde 3-phosphate + L-tryptophan + H2O</text>
        <dbReference type="Rhea" id="RHEA:10532"/>
        <dbReference type="ChEBI" id="CHEBI:15377"/>
        <dbReference type="ChEBI" id="CHEBI:33384"/>
        <dbReference type="ChEBI" id="CHEBI:57912"/>
        <dbReference type="ChEBI" id="CHEBI:58866"/>
        <dbReference type="ChEBI" id="CHEBI:59776"/>
        <dbReference type="EC" id="4.2.1.20"/>
    </reaction>
</comment>
<dbReference type="Proteomes" id="UP000277811">
    <property type="component" value="Unassembled WGS sequence"/>
</dbReference>
<sequence>MQPEKKILLSEKEIPRQWYNIQADMPNKLLPPLHPATGKPVVPEDLMPIFPLELIRQEVSQERWIDIPDEVANKYRIWRPTPLIRAYELEKALDTPARIYYKYEGASPAGSHKANTSIPQAYYNKVAGIKRLATETGAGQWGSALSLACSFYDMECIVYMVKVSYRQKPYRRSFMQIYGAEVIASPSARTQAGRSVLAVAPDSPGSLGLAISEAVEEAAGREDTNYALGSVLNHVILHQTVIGLEAKKQMEKAGDYPDVVIGCCGGGSNFAGIAFPFLQDRFAGRNIRAVAVEPTACPSLTRGVFAYDYGDLGKLTPMMKMYTLGHNFMPSGIHAGGLRYHGESPLISQLYHDGYIEARAYNQTEVFEAAVGFAKAEGIVPAPESSHAVRGAIVEALQAREEGRAKTILFCLSGHGHFDMAAYDHYFSGQMEDTPCEETELAANLADLPKV</sequence>
<dbReference type="Gene3D" id="3.40.50.1100">
    <property type="match status" value="2"/>
</dbReference>
<name>A0A498R2R7_9FIRM</name>
<dbReference type="GO" id="GO:0052684">
    <property type="term" value="F:L-serine hydro-lyase (adding indole, L-tryptophan-forming) activity"/>
    <property type="evidence" value="ECO:0007669"/>
    <property type="project" value="TreeGrafter"/>
</dbReference>
<keyword evidence="8 12" id="KW-0663">Pyridoxal phosphate</keyword>
<evidence type="ECO:0000256" key="3">
    <source>
        <dbReference type="ARBA" id="ARBA00004733"/>
    </source>
</evidence>
<keyword evidence="10 12" id="KW-0456">Lyase</keyword>
<dbReference type="GO" id="GO:0030170">
    <property type="term" value="F:pyridoxal phosphate binding"/>
    <property type="evidence" value="ECO:0007669"/>
    <property type="project" value="InterPro"/>
</dbReference>
<evidence type="ECO:0000256" key="8">
    <source>
        <dbReference type="ARBA" id="ARBA00022898"/>
    </source>
</evidence>
<dbReference type="GO" id="GO:0004834">
    <property type="term" value="F:tryptophan synthase activity"/>
    <property type="evidence" value="ECO:0007669"/>
    <property type="project" value="UniProtKB-UniRule"/>
</dbReference>
<dbReference type="InterPro" id="IPR006654">
    <property type="entry name" value="Trp_synth_beta"/>
</dbReference>
<keyword evidence="6 12" id="KW-0028">Amino-acid biosynthesis</keyword>
<dbReference type="EC" id="4.2.1.20" evidence="12"/>
<dbReference type="PIRSF" id="PIRSF500824">
    <property type="entry name" value="TrpB_prok"/>
    <property type="match status" value="1"/>
</dbReference>
<dbReference type="PROSITE" id="PS00168">
    <property type="entry name" value="TRP_SYNTHASE_BETA"/>
    <property type="match status" value="1"/>
</dbReference>
<dbReference type="Pfam" id="PF00291">
    <property type="entry name" value="PALP"/>
    <property type="match status" value="1"/>
</dbReference>
<protein>
    <recommendedName>
        <fullName evidence="12">Tryptophan synthase beta chain</fullName>
        <ecNumber evidence="12">4.2.1.20</ecNumber>
    </recommendedName>
</protein>
<dbReference type="InterPro" id="IPR006653">
    <property type="entry name" value="Trp_synth_b_CS"/>
</dbReference>
<evidence type="ECO:0000313" key="15">
    <source>
        <dbReference type="Proteomes" id="UP000277811"/>
    </source>
</evidence>
<dbReference type="UniPathway" id="UPA00035">
    <property type="reaction ID" value="UER00044"/>
</dbReference>
<feature type="domain" description="Tryptophan synthase beta chain-like PALP" evidence="13">
    <location>
        <begin position="78"/>
        <end position="414"/>
    </location>
</feature>
<comment type="similarity">
    <text evidence="4 12">Belongs to the TrpB family.</text>
</comment>
<dbReference type="GO" id="GO:0005737">
    <property type="term" value="C:cytoplasm"/>
    <property type="evidence" value="ECO:0007669"/>
    <property type="project" value="TreeGrafter"/>
</dbReference>
<comment type="function">
    <text evidence="2 12">The beta subunit is responsible for the synthesis of L-tryptophan from indole and L-serine.</text>
</comment>
<comment type="cofactor">
    <cofactor evidence="1 12">
        <name>pyridoxal 5'-phosphate</name>
        <dbReference type="ChEBI" id="CHEBI:597326"/>
    </cofactor>
</comment>
<evidence type="ECO:0000256" key="12">
    <source>
        <dbReference type="HAMAP-Rule" id="MF_00133"/>
    </source>
</evidence>
<keyword evidence="9 12" id="KW-0057">Aromatic amino acid biosynthesis</keyword>
<evidence type="ECO:0000256" key="9">
    <source>
        <dbReference type="ARBA" id="ARBA00023141"/>
    </source>
</evidence>
<feature type="modified residue" description="N6-(pyridoxal phosphate)lysine" evidence="12">
    <location>
        <position position="113"/>
    </location>
</feature>
<comment type="subunit">
    <text evidence="5 12">Tetramer of two alpha and two beta chains.</text>
</comment>
<reference evidence="14 15" key="1">
    <citation type="submission" date="2018-06" db="EMBL/GenBank/DDBJ databases">
        <authorList>
            <person name="Strepis N."/>
        </authorList>
    </citation>
    <scope>NUCLEOTIDE SEQUENCE [LARGE SCALE GENOMIC DNA]</scope>
    <source>
        <strain evidence="14">LUCI</strain>
    </source>
</reference>
<keyword evidence="7 12" id="KW-0822">Tryptophan biosynthesis</keyword>
<evidence type="ECO:0000313" key="14">
    <source>
        <dbReference type="EMBL" id="VBB05060.1"/>
    </source>
</evidence>
<dbReference type="InterPro" id="IPR006316">
    <property type="entry name" value="Trp_synth_b-like"/>
</dbReference>